<name>A0A5J4QM00_9ZZZZ</name>
<organism evidence="2">
    <name type="scientific">termite gut metagenome</name>
    <dbReference type="NCBI Taxonomy" id="433724"/>
    <lineage>
        <taxon>unclassified sequences</taxon>
        <taxon>metagenomes</taxon>
        <taxon>organismal metagenomes</taxon>
    </lineage>
</organism>
<sequence>MTSSMKDASSVNNSNAQARTTGTKSGSVATIQLQCSNPYSIPCFEDFINEAQKHFNVEKNAKNEAYAFILSMGLLDEFAQFSKYFHSEDMHKLCIDLLTTDVLIDELNKHEK</sequence>
<evidence type="ECO:0000313" key="2">
    <source>
        <dbReference type="EMBL" id="KAA6321970.1"/>
    </source>
</evidence>
<gene>
    <name evidence="2" type="ORF">EZS27_028442</name>
</gene>
<dbReference type="AlphaFoldDB" id="A0A5J4QM00"/>
<accession>A0A5J4QM00</accession>
<reference evidence="2" key="1">
    <citation type="submission" date="2019-03" db="EMBL/GenBank/DDBJ databases">
        <title>Single cell metagenomics reveals metabolic interactions within the superorganism composed of flagellate Streblomastix strix and complex community of Bacteroidetes bacteria on its surface.</title>
        <authorList>
            <person name="Treitli S.C."/>
            <person name="Kolisko M."/>
            <person name="Husnik F."/>
            <person name="Keeling P."/>
            <person name="Hampl V."/>
        </authorList>
    </citation>
    <scope>NUCLEOTIDE SEQUENCE</scope>
    <source>
        <strain evidence="2">STM</strain>
    </source>
</reference>
<evidence type="ECO:0000256" key="1">
    <source>
        <dbReference type="SAM" id="MobiDB-lite"/>
    </source>
</evidence>
<proteinExistence type="predicted"/>
<comment type="caution">
    <text evidence="2">The sequence shown here is derived from an EMBL/GenBank/DDBJ whole genome shotgun (WGS) entry which is preliminary data.</text>
</comment>
<feature type="region of interest" description="Disordered" evidence="1">
    <location>
        <begin position="1"/>
        <end position="26"/>
    </location>
</feature>
<dbReference type="EMBL" id="SNRY01003165">
    <property type="protein sequence ID" value="KAA6321970.1"/>
    <property type="molecule type" value="Genomic_DNA"/>
</dbReference>
<protein>
    <submittedName>
        <fullName evidence="2">Uncharacterized protein</fullName>
    </submittedName>
</protein>